<organism evidence="1">
    <name type="scientific">marine sediment metagenome</name>
    <dbReference type="NCBI Taxonomy" id="412755"/>
    <lineage>
        <taxon>unclassified sequences</taxon>
        <taxon>metagenomes</taxon>
        <taxon>ecological metagenomes</taxon>
    </lineage>
</organism>
<proteinExistence type="predicted"/>
<sequence length="72" mass="8615">MEKPPKIAIHSPLKFRYYMKKKLSMILFCLRKVGVEPTDKIIVACDYGRSWRKALSKEYKADRKEQRDKHTD</sequence>
<reference evidence="1" key="1">
    <citation type="journal article" date="2015" name="Nature">
        <title>Complex archaea that bridge the gap between prokaryotes and eukaryotes.</title>
        <authorList>
            <person name="Spang A."/>
            <person name="Saw J.H."/>
            <person name="Jorgensen S.L."/>
            <person name="Zaremba-Niedzwiedzka K."/>
            <person name="Martijn J."/>
            <person name="Lind A.E."/>
            <person name="van Eijk R."/>
            <person name="Schleper C."/>
            <person name="Guy L."/>
            <person name="Ettema T.J."/>
        </authorList>
    </citation>
    <scope>NUCLEOTIDE SEQUENCE</scope>
</reference>
<accession>A0A0F9TK75</accession>
<dbReference type="EMBL" id="LAZR01001624">
    <property type="protein sequence ID" value="KKN41788.1"/>
    <property type="molecule type" value="Genomic_DNA"/>
</dbReference>
<dbReference type="Gene3D" id="3.40.50.1010">
    <property type="entry name" value="5'-nuclease"/>
    <property type="match status" value="1"/>
</dbReference>
<dbReference type="InterPro" id="IPR029060">
    <property type="entry name" value="PIN-like_dom_sf"/>
</dbReference>
<dbReference type="SUPFAM" id="SSF88723">
    <property type="entry name" value="PIN domain-like"/>
    <property type="match status" value="1"/>
</dbReference>
<feature type="non-terminal residue" evidence="1">
    <location>
        <position position="72"/>
    </location>
</feature>
<gene>
    <name evidence="1" type="ORF">LCGC14_0719600</name>
</gene>
<evidence type="ECO:0000313" key="1">
    <source>
        <dbReference type="EMBL" id="KKN41788.1"/>
    </source>
</evidence>
<protein>
    <submittedName>
        <fullName evidence="1">Uncharacterized protein</fullName>
    </submittedName>
</protein>
<name>A0A0F9TK75_9ZZZZ</name>
<comment type="caution">
    <text evidence="1">The sequence shown here is derived from an EMBL/GenBank/DDBJ whole genome shotgun (WGS) entry which is preliminary data.</text>
</comment>
<dbReference type="AlphaFoldDB" id="A0A0F9TK75"/>